<feature type="compositionally biased region" description="Basic and acidic residues" evidence="1">
    <location>
        <begin position="313"/>
        <end position="324"/>
    </location>
</feature>
<evidence type="ECO:0000313" key="3">
    <source>
        <dbReference type="EMBL" id="CAF0816816.1"/>
    </source>
</evidence>
<evidence type="ECO:0000313" key="4">
    <source>
        <dbReference type="EMBL" id="CAF3600949.1"/>
    </source>
</evidence>
<dbReference type="SMART" id="SM01349">
    <property type="entry name" value="TOG"/>
    <property type="match status" value="1"/>
</dbReference>
<organism evidence="3 5">
    <name type="scientific">Didymodactylos carnosus</name>
    <dbReference type="NCBI Taxonomy" id="1234261"/>
    <lineage>
        <taxon>Eukaryota</taxon>
        <taxon>Metazoa</taxon>
        <taxon>Spiralia</taxon>
        <taxon>Gnathifera</taxon>
        <taxon>Rotifera</taxon>
        <taxon>Eurotatoria</taxon>
        <taxon>Bdelloidea</taxon>
        <taxon>Philodinida</taxon>
        <taxon>Philodinidae</taxon>
        <taxon>Didymodactylos</taxon>
    </lineage>
</organism>
<dbReference type="Gene3D" id="1.25.10.10">
    <property type="entry name" value="Leucine-rich Repeat Variant"/>
    <property type="match status" value="1"/>
</dbReference>
<dbReference type="GO" id="GO:0005929">
    <property type="term" value="C:cilium"/>
    <property type="evidence" value="ECO:0007669"/>
    <property type="project" value="TreeGrafter"/>
</dbReference>
<evidence type="ECO:0000259" key="2">
    <source>
        <dbReference type="PROSITE" id="PS50151"/>
    </source>
</evidence>
<dbReference type="InterPro" id="IPR052607">
    <property type="entry name" value="CEP104-like"/>
</dbReference>
<dbReference type="Proteomes" id="UP000677228">
    <property type="component" value="Unassembled WGS sequence"/>
</dbReference>
<dbReference type="PANTHER" id="PTHR13371">
    <property type="entry name" value="GLYCINE-, GLUTAMATE-, THIENYLCYCLOHEXYLPIPERIDINE-BINDING PROTEIN"/>
    <property type="match status" value="1"/>
</dbReference>
<dbReference type="AlphaFoldDB" id="A0A8S2CVX3"/>
<dbReference type="Pfam" id="PF21040">
    <property type="entry name" value="CEP104-like_TOG"/>
    <property type="match status" value="1"/>
</dbReference>
<reference evidence="3" key="1">
    <citation type="submission" date="2021-02" db="EMBL/GenBank/DDBJ databases">
        <authorList>
            <person name="Nowell W R."/>
        </authorList>
    </citation>
    <scope>NUCLEOTIDE SEQUENCE</scope>
</reference>
<feature type="region of interest" description="Disordered" evidence="1">
    <location>
        <begin position="313"/>
        <end position="441"/>
    </location>
</feature>
<dbReference type="PANTHER" id="PTHR13371:SF0">
    <property type="entry name" value="CENTROSOMAL PROTEIN OF 104 KDA"/>
    <property type="match status" value="1"/>
</dbReference>
<dbReference type="InterPro" id="IPR008979">
    <property type="entry name" value="Galactose-bd-like_sf"/>
</dbReference>
<feature type="region of interest" description="Disordered" evidence="1">
    <location>
        <begin position="704"/>
        <end position="740"/>
    </location>
</feature>
<evidence type="ECO:0000256" key="1">
    <source>
        <dbReference type="SAM" id="MobiDB-lite"/>
    </source>
</evidence>
<dbReference type="Proteomes" id="UP000682733">
    <property type="component" value="Unassembled WGS sequence"/>
</dbReference>
<dbReference type="InterPro" id="IPR034085">
    <property type="entry name" value="TOG"/>
</dbReference>
<dbReference type="SUPFAM" id="SSF48371">
    <property type="entry name" value="ARM repeat"/>
    <property type="match status" value="1"/>
</dbReference>
<dbReference type="Pfam" id="PF21039">
    <property type="entry name" value="CEP104_ZnF"/>
    <property type="match status" value="1"/>
</dbReference>
<dbReference type="InterPro" id="IPR048739">
    <property type="entry name" value="CEP104_N"/>
</dbReference>
<dbReference type="InterPro" id="IPR048738">
    <property type="entry name" value="CEP104_Znf"/>
</dbReference>
<dbReference type="InterPro" id="IPR016024">
    <property type="entry name" value="ARM-type_fold"/>
</dbReference>
<dbReference type="InterPro" id="IPR011989">
    <property type="entry name" value="ARM-like"/>
</dbReference>
<feature type="compositionally biased region" description="Basic and acidic residues" evidence="1">
    <location>
        <begin position="704"/>
        <end position="736"/>
    </location>
</feature>
<proteinExistence type="predicted"/>
<protein>
    <recommendedName>
        <fullName evidence="2">UVR domain-containing protein</fullName>
    </recommendedName>
</protein>
<name>A0A8S2CVX3_9BILA</name>
<accession>A0A8S2CVX3</accession>
<feature type="compositionally biased region" description="Low complexity" evidence="1">
    <location>
        <begin position="922"/>
        <end position="936"/>
    </location>
</feature>
<comment type="caution">
    <text evidence="3">The sequence shown here is derived from an EMBL/GenBank/DDBJ whole genome shotgun (WGS) entry which is preliminary data.</text>
</comment>
<dbReference type="Pfam" id="PF21038">
    <property type="entry name" value="CEP104_N"/>
    <property type="match status" value="1"/>
</dbReference>
<dbReference type="InterPro" id="IPR001943">
    <property type="entry name" value="UVR_dom"/>
</dbReference>
<dbReference type="SUPFAM" id="SSF49785">
    <property type="entry name" value="Galactose-binding domain-like"/>
    <property type="match status" value="1"/>
</dbReference>
<feature type="domain" description="UVR" evidence="2">
    <location>
        <begin position="208"/>
        <end position="243"/>
    </location>
</feature>
<sequence>MIHVWTQKWMPRKVHFQVVYSSSSDDQFPATELNHHGPLVQGWQSQRFCPYSQELILQFDKHVRVRRVQLLSHQHLIASRIEFFIGDCLNDEEMSSENAKYSRLGYIELSSNERTEFKARELKSIHVDAEGLFLKLLIHKNYVNRLNPYNQVSIVAINLIGDDADKFDTHSNNENQYNEQGTVGTNRSDQISIIDDLAFAMYQDPEIAVIIKNLDKKKQEAVNEEKFEQARKFKQAIQELIKVGERLARYDVEKRQAIENEDYETAQQKKDKMELYRAETYKQLQMLNLLDIVIEGGEGAEFLKRLQNSEVVHNDSDTEKESPRSLKQHNQGRTRTNRHSPDSTASFGTLPTHEKDTSVTPLPPVSNTRRKSLHENNGGDGGHSSGGSVSPDYQKPPTPYEDKIIPTLRNRSRVDGPPPTDNNISEETGATFGNIPQPNEDATSELTNAEMREANQMMDVFDKQLIGKLYNRNYARREEALDEIYQIVSTFNGDNQEANSYLRAGSFVVARMFRDNVFSIFSSSLKLFHLLMNDYIRKHQIQRQDIISSIERVLPVLIQRTGDTNGRLRQRAQDAIVETASYPEIKPLHIIPHHCVMPFNKTIAPRLALSRCEVLEELMKILQLKDNGLNVDNVSKFCAQALEHTAGEVRELATKLLLNLYKVENGTIVRKNLPADNEQTRKIKKYRDIFDAFDRVDNRTTKTEDKALNDTLEKVKKNPEPESSKRETKQVKDIRNQHQQQLQQLQQQKAFDLKSSLKSRTPTKFDRKTPTTSVADESEFNPDNTCIFCGEKNEKFVNEGLEQHYWSMCPMLTRCKECNQVIEIATQIDHLLSECTNHEKYSQCLRCNEAILKTEYEKHTKLKECHEAKLNTNRCPLCHNNIDSNGEQSWRDHLMSVDGCVKNPRRELAIKKNKEHQQPHLPSSQKAHHQQQQSPAVNVMKKPNTKKVTVK</sequence>
<dbReference type="EMBL" id="CAJNOK010001527">
    <property type="protein sequence ID" value="CAF0816816.1"/>
    <property type="molecule type" value="Genomic_DNA"/>
</dbReference>
<feature type="compositionally biased region" description="Basic residues" evidence="1">
    <location>
        <begin position="326"/>
        <end position="338"/>
    </location>
</feature>
<gene>
    <name evidence="3" type="ORF">OVA965_LOCUS5438</name>
    <name evidence="4" type="ORF">TMI583_LOCUS5436</name>
</gene>
<evidence type="ECO:0000313" key="5">
    <source>
        <dbReference type="Proteomes" id="UP000677228"/>
    </source>
</evidence>
<dbReference type="EMBL" id="CAJOBA010001527">
    <property type="protein sequence ID" value="CAF3600949.1"/>
    <property type="molecule type" value="Genomic_DNA"/>
</dbReference>
<dbReference type="PROSITE" id="PS50151">
    <property type="entry name" value="UVR"/>
    <property type="match status" value="1"/>
</dbReference>
<feature type="region of interest" description="Disordered" evidence="1">
    <location>
        <begin position="912"/>
        <end position="951"/>
    </location>
</feature>